<evidence type="ECO:0000256" key="1">
    <source>
        <dbReference type="SAM" id="MobiDB-lite"/>
    </source>
</evidence>
<feature type="compositionally biased region" description="Basic and acidic residues" evidence="1">
    <location>
        <begin position="196"/>
        <end position="205"/>
    </location>
</feature>
<comment type="caution">
    <text evidence="2">The sequence shown here is derived from an EMBL/GenBank/DDBJ whole genome shotgun (WGS) entry which is preliminary data.</text>
</comment>
<organism evidence="2 3">
    <name type="scientific">Kipferlia bialata</name>
    <dbReference type="NCBI Taxonomy" id="797122"/>
    <lineage>
        <taxon>Eukaryota</taxon>
        <taxon>Metamonada</taxon>
        <taxon>Carpediemonas-like organisms</taxon>
        <taxon>Kipferlia</taxon>
    </lineage>
</organism>
<dbReference type="AlphaFoldDB" id="A0A9K3D4P8"/>
<protein>
    <submittedName>
        <fullName evidence="2">Uncharacterized protein</fullName>
    </submittedName>
</protein>
<evidence type="ECO:0000313" key="2">
    <source>
        <dbReference type="EMBL" id="GIQ89049.1"/>
    </source>
</evidence>
<gene>
    <name evidence="2" type="ORF">KIPB_011432</name>
</gene>
<name>A0A9K3D4P8_9EUKA</name>
<feature type="compositionally biased region" description="Polar residues" evidence="1">
    <location>
        <begin position="1"/>
        <end position="18"/>
    </location>
</feature>
<feature type="region of interest" description="Disordered" evidence="1">
    <location>
        <begin position="130"/>
        <end position="166"/>
    </location>
</feature>
<dbReference type="Proteomes" id="UP000265618">
    <property type="component" value="Unassembled WGS sequence"/>
</dbReference>
<sequence length="227" mass="25032">MRPSPMNTTNLDMFTTETEAPATRGKKDKEPDTPEAGLHWHKMAGMSSTHIPEGSYEDGPSLPVSSPQRRRYTEIPPEPPIKTEDLYTPPAAEAGPVSVSVFTEPEQEKEMGRVSGLSGYMSEQVFREDSVARHETPGRPVNPTPARMTLSGGTQDLDVTESQRERAVTPEMVYDPTMTSYRTPPVADQLKSVELREPPRSDYREGPSLAPPMGARQGKALIARLLD</sequence>
<dbReference type="EMBL" id="BDIP01004640">
    <property type="protein sequence ID" value="GIQ89049.1"/>
    <property type="molecule type" value="Genomic_DNA"/>
</dbReference>
<feature type="region of interest" description="Disordered" evidence="1">
    <location>
        <begin position="99"/>
        <end position="118"/>
    </location>
</feature>
<feature type="region of interest" description="Disordered" evidence="1">
    <location>
        <begin position="1"/>
        <end position="92"/>
    </location>
</feature>
<keyword evidence="3" id="KW-1185">Reference proteome</keyword>
<proteinExistence type="predicted"/>
<evidence type="ECO:0000313" key="3">
    <source>
        <dbReference type="Proteomes" id="UP000265618"/>
    </source>
</evidence>
<reference evidence="2 3" key="1">
    <citation type="journal article" date="2018" name="PLoS ONE">
        <title>The draft genome of Kipferlia bialata reveals reductive genome evolution in fornicate parasites.</title>
        <authorList>
            <person name="Tanifuji G."/>
            <person name="Takabayashi S."/>
            <person name="Kume K."/>
            <person name="Takagi M."/>
            <person name="Nakayama T."/>
            <person name="Kamikawa R."/>
            <person name="Inagaki Y."/>
            <person name="Hashimoto T."/>
        </authorList>
    </citation>
    <scope>NUCLEOTIDE SEQUENCE [LARGE SCALE GENOMIC DNA]</scope>
    <source>
        <strain evidence="2">NY0173</strain>
    </source>
</reference>
<accession>A0A9K3D4P8</accession>
<feature type="region of interest" description="Disordered" evidence="1">
    <location>
        <begin position="196"/>
        <end position="218"/>
    </location>
</feature>